<dbReference type="PANTHER" id="PTHR13286">
    <property type="entry name" value="SAP30"/>
    <property type="match status" value="1"/>
</dbReference>
<feature type="compositionally biased region" description="Basic and acidic residues" evidence="7">
    <location>
        <begin position="61"/>
        <end position="78"/>
    </location>
</feature>
<keyword evidence="6" id="KW-0539">Nucleus</keyword>
<feature type="region of interest" description="Disordered" evidence="7">
    <location>
        <begin position="27"/>
        <end position="129"/>
    </location>
</feature>
<dbReference type="GO" id="GO:0005634">
    <property type="term" value="C:nucleus"/>
    <property type="evidence" value="ECO:0007669"/>
    <property type="project" value="UniProtKB-SubCell"/>
</dbReference>
<dbReference type="InterPro" id="IPR025718">
    <property type="entry name" value="SAP30_Sin3-bd"/>
</dbReference>
<organism evidence="9 10">
    <name type="scientific">Colletotrichum tofieldiae</name>
    <dbReference type="NCBI Taxonomy" id="708197"/>
    <lineage>
        <taxon>Eukaryota</taxon>
        <taxon>Fungi</taxon>
        <taxon>Dikarya</taxon>
        <taxon>Ascomycota</taxon>
        <taxon>Pezizomycotina</taxon>
        <taxon>Sordariomycetes</taxon>
        <taxon>Hypocreomycetidae</taxon>
        <taxon>Glomerellales</taxon>
        <taxon>Glomerellaceae</taxon>
        <taxon>Colletotrichum</taxon>
        <taxon>Colletotrichum spaethianum species complex</taxon>
    </lineage>
</organism>
<name>A0A161YD17_9PEZI</name>
<keyword evidence="4" id="KW-0805">Transcription regulation</keyword>
<dbReference type="EMBL" id="LFIV01000093">
    <property type="protein sequence ID" value="KZL70237.1"/>
    <property type="molecule type" value="Genomic_DNA"/>
</dbReference>
<evidence type="ECO:0000313" key="10">
    <source>
        <dbReference type="Proteomes" id="UP000076552"/>
    </source>
</evidence>
<evidence type="ECO:0000259" key="8">
    <source>
        <dbReference type="Pfam" id="PF13867"/>
    </source>
</evidence>
<feature type="domain" description="Histone deacetylase complex subunit SAP30 Sin3 binding" evidence="8">
    <location>
        <begin position="181"/>
        <end position="214"/>
    </location>
</feature>
<sequence>PQHSSPPLTPFPPQSQYRLQCDTWARLTPKSRDLDRTQSRRPRRILIQAPFFAMAPKSSKTAHDDPKSESTNTKEKHTSGSGGHHSNGKLRRVTSSTGSQLREVTNANAAADAPVAAKETAQNPGVQWNTFDRDTLHAYRREHRLNTPTSFSCSYRQLVLSRPGGIGLHSPTMARKRENRRQSKEQLAMSVRKHFNGVGIQENDVIVDFIHKVRSHAITKSDRHKRSTSTPHDA</sequence>
<evidence type="ECO:0000256" key="3">
    <source>
        <dbReference type="ARBA" id="ARBA00022491"/>
    </source>
</evidence>
<dbReference type="STRING" id="708197.A0A161YD17"/>
<comment type="similarity">
    <text evidence="2">Belongs to the SAP30 family.</text>
</comment>
<feature type="non-terminal residue" evidence="9">
    <location>
        <position position="1"/>
    </location>
</feature>
<dbReference type="Gene3D" id="6.10.160.20">
    <property type="match status" value="1"/>
</dbReference>
<accession>A0A161YD17</accession>
<evidence type="ECO:0000256" key="1">
    <source>
        <dbReference type="ARBA" id="ARBA00004123"/>
    </source>
</evidence>
<evidence type="ECO:0000256" key="6">
    <source>
        <dbReference type="ARBA" id="ARBA00023242"/>
    </source>
</evidence>
<evidence type="ECO:0000256" key="7">
    <source>
        <dbReference type="SAM" id="MobiDB-lite"/>
    </source>
</evidence>
<proteinExistence type="inferred from homology"/>
<dbReference type="AlphaFoldDB" id="A0A161YD17"/>
<keyword evidence="3" id="KW-0678">Repressor</keyword>
<dbReference type="Pfam" id="PF13867">
    <property type="entry name" value="SAP30_Sin3_bdg"/>
    <property type="match status" value="1"/>
</dbReference>
<gene>
    <name evidence="9" type="ORF">CT0861_02569</name>
</gene>
<evidence type="ECO:0000256" key="5">
    <source>
        <dbReference type="ARBA" id="ARBA00023163"/>
    </source>
</evidence>
<evidence type="ECO:0000313" key="9">
    <source>
        <dbReference type="EMBL" id="KZL70237.1"/>
    </source>
</evidence>
<evidence type="ECO:0000256" key="2">
    <source>
        <dbReference type="ARBA" id="ARBA00006283"/>
    </source>
</evidence>
<dbReference type="Proteomes" id="UP000076552">
    <property type="component" value="Unassembled WGS sequence"/>
</dbReference>
<comment type="subcellular location">
    <subcellularLocation>
        <location evidence="1">Nucleus</location>
    </subcellularLocation>
</comment>
<comment type="caution">
    <text evidence="9">The sequence shown here is derived from an EMBL/GenBank/DDBJ whole genome shotgun (WGS) entry which is preliminary data.</text>
</comment>
<dbReference type="PANTHER" id="PTHR13286:SF23">
    <property type="entry name" value="HISTONE DEACETYLASE COMPLEX SUBUNIT SAP30 SIN3 BINDING DOMAIN-CONTAINING PROTEIN"/>
    <property type="match status" value="1"/>
</dbReference>
<feature type="compositionally biased region" description="Low complexity" evidence="7">
    <location>
        <begin position="107"/>
        <end position="121"/>
    </location>
</feature>
<reference evidence="9 10" key="1">
    <citation type="submission" date="2015-06" db="EMBL/GenBank/DDBJ databases">
        <title>Survival trade-offs in plant roots during colonization by closely related pathogenic and mutualistic fungi.</title>
        <authorList>
            <person name="Hacquard S."/>
            <person name="Kracher B."/>
            <person name="Hiruma K."/>
            <person name="Weinman A."/>
            <person name="Muench P."/>
            <person name="Garrido Oter R."/>
            <person name="Ver Loren van Themaat E."/>
            <person name="Dallerey J.-F."/>
            <person name="Damm U."/>
            <person name="Henrissat B."/>
            <person name="Lespinet O."/>
            <person name="Thon M."/>
            <person name="Kemen E."/>
            <person name="McHardy A.C."/>
            <person name="Schulze-Lefert P."/>
            <person name="O'Connell R.J."/>
        </authorList>
    </citation>
    <scope>NUCLEOTIDE SEQUENCE [LARGE SCALE GENOMIC DNA]</scope>
    <source>
        <strain evidence="9 10">0861</strain>
    </source>
</reference>
<evidence type="ECO:0000256" key="4">
    <source>
        <dbReference type="ARBA" id="ARBA00023015"/>
    </source>
</evidence>
<feature type="compositionally biased region" description="Polar residues" evidence="7">
    <location>
        <begin position="93"/>
        <end position="106"/>
    </location>
</feature>
<keyword evidence="10" id="KW-1185">Reference proteome</keyword>
<dbReference type="InterPro" id="IPR038291">
    <property type="entry name" value="SAP30_C_sf"/>
</dbReference>
<dbReference type="InterPro" id="IPR024145">
    <property type="entry name" value="His_deAcase_SAP30/SAP30L"/>
</dbReference>
<keyword evidence="5" id="KW-0804">Transcription</keyword>
<protein>
    <recommendedName>
        <fullName evidence="8">Histone deacetylase complex subunit SAP30 Sin3 binding domain-containing protein</fullName>
    </recommendedName>
</protein>